<dbReference type="PANTHER" id="PTHR46268:SF6">
    <property type="entry name" value="UNIVERSAL STRESS PROTEIN UP12"/>
    <property type="match status" value="1"/>
</dbReference>
<dbReference type="Pfam" id="PF00582">
    <property type="entry name" value="Usp"/>
    <property type="match status" value="1"/>
</dbReference>
<dbReference type="KEGG" id="nbr:O3I_016805"/>
<dbReference type="STRING" id="1133849.O3I_016805"/>
<evidence type="ECO:0000256" key="1">
    <source>
        <dbReference type="ARBA" id="ARBA00008791"/>
    </source>
</evidence>
<name>K0EUY9_NOCB7</name>
<proteinExistence type="inferred from homology"/>
<dbReference type="PANTHER" id="PTHR46268">
    <property type="entry name" value="STRESS RESPONSE PROTEIN NHAX"/>
    <property type="match status" value="1"/>
</dbReference>
<evidence type="ECO:0000259" key="2">
    <source>
        <dbReference type="Pfam" id="PF00582"/>
    </source>
</evidence>
<protein>
    <submittedName>
        <fullName evidence="3">UspA domain-containing protein</fullName>
    </submittedName>
</protein>
<comment type="similarity">
    <text evidence="1">Belongs to the universal stress protein A family.</text>
</comment>
<evidence type="ECO:0000313" key="4">
    <source>
        <dbReference type="Proteomes" id="UP000006304"/>
    </source>
</evidence>
<organism evidence="3 4">
    <name type="scientific">Nocardia brasiliensis (strain ATCC 700358 / HUJEG-1)</name>
    <dbReference type="NCBI Taxonomy" id="1133849"/>
    <lineage>
        <taxon>Bacteria</taxon>
        <taxon>Bacillati</taxon>
        <taxon>Actinomycetota</taxon>
        <taxon>Actinomycetes</taxon>
        <taxon>Mycobacteriales</taxon>
        <taxon>Nocardiaceae</taxon>
        <taxon>Nocardia</taxon>
    </lineage>
</organism>
<dbReference type="CDD" id="cd00293">
    <property type="entry name" value="USP-like"/>
    <property type="match status" value="1"/>
</dbReference>
<accession>K0EUY9</accession>
<dbReference type="PRINTS" id="PR01438">
    <property type="entry name" value="UNVRSLSTRESS"/>
</dbReference>
<sequence>MSEYASIPSYRSIIVGIDGTPRSLRTVETAARLARDAHATLTVTCAYPELPPTERAMINDLLDSDSYSVLPAAAVDELLKDAAAHVDDQGSEPAVQYAVRGGPAEALLSIANHVSADLIVVGSGDFASPFGRFLRAFPAEIARRAHSDVLIIKSANP</sequence>
<keyword evidence="4" id="KW-1185">Reference proteome</keyword>
<dbReference type="InterPro" id="IPR006015">
    <property type="entry name" value="Universal_stress_UspA"/>
</dbReference>
<dbReference type="RefSeq" id="WP_014984177.1">
    <property type="nucleotide sequence ID" value="NC_018681.1"/>
</dbReference>
<dbReference type="InterPro" id="IPR006016">
    <property type="entry name" value="UspA"/>
</dbReference>
<gene>
    <name evidence="3" type="ORF">O3I_016805</name>
</gene>
<dbReference type="AlphaFoldDB" id="K0EUY9"/>
<dbReference type="GeneID" id="80362084"/>
<dbReference type="EMBL" id="CP003876">
    <property type="protein sequence ID" value="AFU01322.1"/>
    <property type="molecule type" value="Genomic_DNA"/>
</dbReference>
<evidence type="ECO:0000313" key="3">
    <source>
        <dbReference type="EMBL" id="AFU01322.1"/>
    </source>
</evidence>
<dbReference type="Gene3D" id="3.40.50.620">
    <property type="entry name" value="HUPs"/>
    <property type="match status" value="1"/>
</dbReference>
<feature type="domain" description="UspA" evidence="2">
    <location>
        <begin position="10"/>
        <end position="153"/>
    </location>
</feature>
<dbReference type="eggNOG" id="COG0589">
    <property type="taxonomic scope" value="Bacteria"/>
</dbReference>
<dbReference type="HOGENOM" id="CLU_049301_16_4_11"/>
<dbReference type="Proteomes" id="UP000006304">
    <property type="component" value="Chromosome"/>
</dbReference>
<dbReference type="SUPFAM" id="SSF52402">
    <property type="entry name" value="Adenine nucleotide alpha hydrolases-like"/>
    <property type="match status" value="1"/>
</dbReference>
<dbReference type="InterPro" id="IPR014729">
    <property type="entry name" value="Rossmann-like_a/b/a_fold"/>
</dbReference>
<reference evidence="3 4" key="1">
    <citation type="journal article" date="2012" name="J. Bacteriol.">
        <title>Complete genome sequence of Nocardia brasiliensis HUJEG-1.</title>
        <authorList>
            <person name="Vera-Cabrera L."/>
            <person name="Ortiz-Lopez R."/>
            <person name="Elizondo-Gonzalez R."/>
            <person name="Perez-Maya A.A."/>
            <person name="Ocampo-Candiani J."/>
        </authorList>
    </citation>
    <scope>NUCLEOTIDE SEQUENCE [LARGE SCALE GENOMIC DNA]</scope>
    <source>
        <strain evidence="4">ATCC 700358</strain>
    </source>
</reference>